<keyword evidence="5 7" id="KW-0175">Coiled coil</keyword>
<dbReference type="InterPro" id="IPR007793">
    <property type="entry name" value="DivIVA_fam"/>
</dbReference>
<dbReference type="EMBL" id="SUMG01000017">
    <property type="protein sequence ID" value="NBG89146.1"/>
    <property type="molecule type" value="Genomic_DNA"/>
</dbReference>
<sequence>MITPLDIEKKEFSKGVRGYKEREVEEFLNEILTDFETLYSENSQLKEEIQRVKEEMEKYQNIEETLKNTLVVAQNTADEVKRNANKEAQLILDKAENDAKLIVEKAKRDQEKIEQQHEEAKKQMNIFKVRCKTLLESQLSTILDADFNQEDEID</sequence>
<dbReference type="RefSeq" id="WP_160722512.1">
    <property type="nucleotide sequence ID" value="NZ_SUMG01000017.1"/>
</dbReference>
<dbReference type="PANTHER" id="PTHR35794">
    <property type="entry name" value="CELL DIVISION PROTEIN DIVIVA"/>
    <property type="match status" value="1"/>
</dbReference>
<organism evidence="8 9">
    <name type="scientific">Isachenkonia alkalipeptolytica</name>
    <dbReference type="NCBI Taxonomy" id="2565777"/>
    <lineage>
        <taxon>Bacteria</taxon>
        <taxon>Bacillati</taxon>
        <taxon>Bacillota</taxon>
        <taxon>Clostridia</taxon>
        <taxon>Eubacteriales</taxon>
        <taxon>Clostridiaceae</taxon>
        <taxon>Isachenkonia</taxon>
    </lineage>
</organism>
<dbReference type="Gene3D" id="6.10.250.660">
    <property type="match status" value="1"/>
</dbReference>
<keyword evidence="4" id="KW-0132">Cell division</keyword>
<dbReference type="AlphaFoldDB" id="A0AA43XMH2"/>
<evidence type="ECO:0000256" key="4">
    <source>
        <dbReference type="ARBA" id="ARBA00022618"/>
    </source>
</evidence>
<protein>
    <submittedName>
        <fullName evidence="8">DivIVA domain-containing protein</fullName>
    </submittedName>
</protein>
<dbReference type="NCBIfam" id="TIGR03544">
    <property type="entry name" value="DivI1A_domain"/>
    <property type="match status" value="1"/>
</dbReference>
<comment type="similarity">
    <text evidence="2">Belongs to the DivIVA family.</text>
</comment>
<evidence type="ECO:0000256" key="7">
    <source>
        <dbReference type="SAM" id="Coils"/>
    </source>
</evidence>
<accession>A0AA43XMH2</accession>
<reference evidence="8 9" key="1">
    <citation type="submission" date="2019-04" db="EMBL/GenBank/DDBJ databases">
        <title>Isachenkonia alkalipeptolytica gen. nov. sp. nov. a new anaerobic, alkiliphilic organothrophic bacterium capable to reduce synthesized ferrihydrite isolated from a soda lake.</title>
        <authorList>
            <person name="Toshchakov S.V."/>
            <person name="Zavarzina D.G."/>
            <person name="Zhilina T.N."/>
            <person name="Kostrikina N.A."/>
            <person name="Kublanov I.V."/>
        </authorList>
    </citation>
    <scope>NUCLEOTIDE SEQUENCE [LARGE SCALE GENOMIC DNA]</scope>
    <source>
        <strain evidence="8 9">Z-1701</strain>
    </source>
</reference>
<name>A0AA43XMH2_9CLOT</name>
<keyword evidence="6" id="KW-0131">Cell cycle</keyword>
<evidence type="ECO:0000256" key="5">
    <source>
        <dbReference type="ARBA" id="ARBA00023054"/>
    </source>
</evidence>
<dbReference type="InterPro" id="IPR019933">
    <property type="entry name" value="DivIVA_domain"/>
</dbReference>
<evidence type="ECO:0000313" key="9">
    <source>
        <dbReference type="Proteomes" id="UP000449710"/>
    </source>
</evidence>
<evidence type="ECO:0000256" key="3">
    <source>
        <dbReference type="ARBA" id="ARBA00022490"/>
    </source>
</evidence>
<dbReference type="PANTHER" id="PTHR35794:SF2">
    <property type="entry name" value="CELL DIVISION PROTEIN DIVIVA"/>
    <property type="match status" value="1"/>
</dbReference>
<keyword evidence="9" id="KW-1185">Reference proteome</keyword>
<evidence type="ECO:0000256" key="6">
    <source>
        <dbReference type="ARBA" id="ARBA00023306"/>
    </source>
</evidence>
<dbReference type="GO" id="GO:0051301">
    <property type="term" value="P:cell division"/>
    <property type="evidence" value="ECO:0007669"/>
    <property type="project" value="UniProtKB-KW"/>
</dbReference>
<dbReference type="Pfam" id="PF05103">
    <property type="entry name" value="DivIVA"/>
    <property type="match status" value="1"/>
</dbReference>
<proteinExistence type="inferred from homology"/>
<keyword evidence="3" id="KW-0963">Cytoplasm</keyword>
<dbReference type="GO" id="GO:0005737">
    <property type="term" value="C:cytoplasm"/>
    <property type="evidence" value="ECO:0007669"/>
    <property type="project" value="UniProtKB-SubCell"/>
</dbReference>
<evidence type="ECO:0000313" key="8">
    <source>
        <dbReference type="EMBL" id="NBG89146.1"/>
    </source>
</evidence>
<comment type="caution">
    <text evidence="8">The sequence shown here is derived from an EMBL/GenBank/DDBJ whole genome shotgun (WGS) entry which is preliminary data.</text>
</comment>
<feature type="coiled-coil region" evidence="7">
    <location>
        <begin position="28"/>
        <end position="130"/>
    </location>
</feature>
<evidence type="ECO:0000256" key="2">
    <source>
        <dbReference type="ARBA" id="ARBA00009008"/>
    </source>
</evidence>
<dbReference type="Proteomes" id="UP000449710">
    <property type="component" value="Unassembled WGS sequence"/>
</dbReference>
<gene>
    <name evidence="8" type="ORF">ISALK_11665</name>
</gene>
<comment type="subcellular location">
    <subcellularLocation>
        <location evidence="1">Cytoplasm</location>
    </subcellularLocation>
</comment>
<evidence type="ECO:0000256" key="1">
    <source>
        <dbReference type="ARBA" id="ARBA00004496"/>
    </source>
</evidence>